<comment type="caution">
    <text evidence="2">The sequence shown here is derived from an EMBL/GenBank/DDBJ whole genome shotgun (WGS) entry which is preliminary data.</text>
</comment>
<gene>
    <name evidence="2" type="ORF">L596_000602</name>
</gene>
<dbReference type="Proteomes" id="UP000298663">
    <property type="component" value="Chromosome X"/>
</dbReference>
<sequence length="101" mass="11572">MRFLADYCIFFYGSVDPGNPSMRFLVYLEFETVPPSGQASSLFEIANSFENGIRQNEFVLCVVGSFLFADFLWISVYYDAVYARRRGKEFSSVYSNIVLGK</sequence>
<dbReference type="EMBL" id="CM016762">
    <property type="protein sequence ID" value="TMS32801.1"/>
    <property type="molecule type" value="Genomic_DNA"/>
</dbReference>
<dbReference type="EMBL" id="AZBU02000001">
    <property type="protein sequence ID" value="TMS32801.1"/>
    <property type="molecule type" value="Genomic_DNA"/>
</dbReference>
<evidence type="ECO:0000256" key="1">
    <source>
        <dbReference type="SAM" id="Phobius"/>
    </source>
</evidence>
<feature type="transmembrane region" description="Helical" evidence="1">
    <location>
        <begin position="57"/>
        <end position="78"/>
    </location>
</feature>
<accession>A0A4U8UJF9</accession>
<evidence type="ECO:0000313" key="3">
    <source>
        <dbReference type="Proteomes" id="UP000298663"/>
    </source>
</evidence>
<organism evidence="2 3">
    <name type="scientific">Steinernema carpocapsae</name>
    <name type="common">Entomopathogenic nematode</name>
    <dbReference type="NCBI Taxonomy" id="34508"/>
    <lineage>
        <taxon>Eukaryota</taxon>
        <taxon>Metazoa</taxon>
        <taxon>Ecdysozoa</taxon>
        <taxon>Nematoda</taxon>
        <taxon>Chromadorea</taxon>
        <taxon>Rhabditida</taxon>
        <taxon>Tylenchina</taxon>
        <taxon>Panagrolaimomorpha</taxon>
        <taxon>Strongyloidoidea</taxon>
        <taxon>Steinernematidae</taxon>
        <taxon>Steinernema</taxon>
    </lineage>
</organism>
<proteinExistence type="predicted"/>
<keyword evidence="1" id="KW-1133">Transmembrane helix</keyword>
<dbReference type="AlphaFoldDB" id="A0A4U8UJF9"/>
<reference evidence="2 3" key="1">
    <citation type="journal article" date="2015" name="Genome Biol.">
        <title>Comparative genomics of Steinernema reveals deeply conserved gene regulatory networks.</title>
        <authorList>
            <person name="Dillman A.R."/>
            <person name="Macchietto M."/>
            <person name="Porter C.F."/>
            <person name="Rogers A."/>
            <person name="Williams B."/>
            <person name="Antoshechkin I."/>
            <person name="Lee M.M."/>
            <person name="Goodwin Z."/>
            <person name="Lu X."/>
            <person name="Lewis E.E."/>
            <person name="Goodrich-Blair H."/>
            <person name="Stock S.P."/>
            <person name="Adams B.J."/>
            <person name="Sternberg P.W."/>
            <person name="Mortazavi A."/>
        </authorList>
    </citation>
    <scope>NUCLEOTIDE SEQUENCE [LARGE SCALE GENOMIC DNA]</scope>
    <source>
        <strain evidence="2 3">ALL</strain>
    </source>
</reference>
<name>A0A4U8UJF9_STECR</name>
<keyword evidence="3" id="KW-1185">Reference proteome</keyword>
<keyword evidence="1" id="KW-0812">Transmembrane</keyword>
<protein>
    <submittedName>
        <fullName evidence="2">Uncharacterized protein</fullName>
    </submittedName>
</protein>
<evidence type="ECO:0000313" key="2">
    <source>
        <dbReference type="EMBL" id="TMS32801.1"/>
    </source>
</evidence>
<reference evidence="2 3" key="2">
    <citation type="journal article" date="2019" name="G3 (Bethesda)">
        <title>Hybrid Assembly of the Genome of the Entomopathogenic Nematode Steinernema carpocapsae Identifies the X-Chromosome.</title>
        <authorList>
            <person name="Serra L."/>
            <person name="Macchietto M."/>
            <person name="Macias-Munoz A."/>
            <person name="McGill C.J."/>
            <person name="Rodriguez I.M."/>
            <person name="Rodriguez B."/>
            <person name="Murad R."/>
            <person name="Mortazavi A."/>
        </authorList>
    </citation>
    <scope>NUCLEOTIDE SEQUENCE [LARGE SCALE GENOMIC DNA]</scope>
    <source>
        <strain evidence="2 3">ALL</strain>
    </source>
</reference>
<keyword evidence="1" id="KW-0472">Membrane</keyword>